<evidence type="ECO:0000313" key="1">
    <source>
        <dbReference type="EMBL" id="GBP81570.1"/>
    </source>
</evidence>
<protein>
    <submittedName>
        <fullName evidence="1">Uncharacterized protein</fullName>
    </submittedName>
</protein>
<sequence>MIEDEPVVETQRKSLTCGSDSPDNLRFRECDRRREYFRHLVMKRFRGRASRPRWQTQAALRGHVLPNARAVRRAAGATPRTGLLLATTLKRKFETTWMYTTTKTMSPHL</sequence>
<reference evidence="1 2" key="1">
    <citation type="journal article" date="2019" name="Commun. Biol.">
        <title>The bagworm genome reveals a unique fibroin gene that provides high tensile strength.</title>
        <authorList>
            <person name="Kono N."/>
            <person name="Nakamura H."/>
            <person name="Ohtoshi R."/>
            <person name="Tomita M."/>
            <person name="Numata K."/>
            <person name="Arakawa K."/>
        </authorList>
    </citation>
    <scope>NUCLEOTIDE SEQUENCE [LARGE SCALE GENOMIC DNA]</scope>
</reference>
<name>A0A4C1Z209_EUMVA</name>
<keyword evidence="2" id="KW-1185">Reference proteome</keyword>
<dbReference type="EMBL" id="BGZK01001518">
    <property type="protein sequence ID" value="GBP81570.1"/>
    <property type="molecule type" value="Genomic_DNA"/>
</dbReference>
<evidence type="ECO:0000313" key="2">
    <source>
        <dbReference type="Proteomes" id="UP000299102"/>
    </source>
</evidence>
<comment type="caution">
    <text evidence="1">The sequence shown here is derived from an EMBL/GenBank/DDBJ whole genome shotgun (WGS) entry which is preliminary data.</text>
</comment>
<accession>A0A4C1Z209</accession>
<proteinExistence type="predicted"/>
<organism evidence="1 2">
    <name type="scientific">Eumeta variegata</name>
    <name type="common">Bagworm moth</name>
    <name type="synonym">Eumeta japonica</name>
    <dbReference type="NCBI Taxonomy" id="151549"/>
    <lineage>
        <taxon>Eukaryota</taxon>
        <taxon>Metazoa</taxon>
        <taxon>Ecdysozoa</taxon>
        <taxon>Arthropoda</taxon>
        <taxon>Hexapoda</taxon>
        <taxon>Insecta</taxon>
        <taxon>Pterygota</taxon>
        <taxon>Neoptera</taxon>
        <taxon>Endopterygota</taxon>
        <taxon>Lepidoptera</taxon>
        <taxon>Glossata</taxon>
        <taxon>Ditrysia</taxon>
        <taxon>Tineoidea</taxon>
        <taxon>Psychidae</taxon>
        <taxon>Oiketicinae</taxon>
        <taxon>Eumeta</taxon>
    </lineage>
</organism>
<dbReference type="Proteomes" id="UP000299102">
    <property type="component" value="Unassembled WGS sequence"/>
</dbReference>
<dbReference type="AlphaFoldDB" id="A0A4C1Z209"/>
<gene>
    <name evidence="1" type="ORF">EVAR_52469_1</name>
</gene>